<gene>
    <name evidence="3" type="ORF">OM076_24335</name>
</gene>
<dbReference type="PANTHER" id="PTHR13174">
    <property type="entry name" value="D-GLUCURONYL C5-EPIMERASE"/>
    <property type="match status" value="1"/>
</dbReference>
<evidence type="ECO:0000313" key="4">
    <source>
        <dbReference type="Proteomes" id="UP001149140"/>
    </source>
</evidence>
<dbReference type="PANTHER" id="PTHR13174:SF3">
    <property type="entry name" value="D-GLUCURONYL C5-EPIMERASE"/>
    <property type="match status" value="1"/>
</dbReference>
<dbReference type="EMBL" id="JAPDOD010000024">
    <property type="protein sequence ID" value="MDA0163424.1"/>
    <property type="molecule type" value="Genomic_DNA"/>
</dbReference>
<feature type="domain" description="D-glucuronyl C5-epimerase C-terminal" evidence="2">
    <location>
        <begin position="246"/>
        <end position="411"/>
    </location>
</feature>
<organism evidence="3 4">
    <name type="scientific">Solirubrobacter ginsenosidimutans</name>
    <dbReference type="NCBI Taxonomy" id="490573"/>
    <lineage>
        <taxon>Bacteria</taxon>
        <taxon>Bacillati</taxon>
        <taxon>Actinomycetota</taxon>
        <taxon>Thermoleophilia</taxon>
        <taxon>Solirubrobacterales</taxon>
        <taxon>Solirubrobacteraceae</taxon>
        <taxon>Solirubrobacter</taxon>
    </lineage>
</organism>
<dbReference type="GO" id="GO:0047464">
    <property type="term" value="F:heparosan-N-sulfate-glucuronate 5-epimerase activity"/>
    <property type="evidence" value="ECO:0007669"/>
    <property type="project" value="InterPro"/>
</dbReference>
<protein>
    <submittedName>
        <fullName evidence="3">D-glucuronyl C5-epimerase family protein</fullName>
    </submittedName>
</protein>
<feature type="region of interest" description="Disordered" evidence="1">
    <location>
        <begin position="34"/>
        <end position="56"/>
    </location>
</feature>
<reference evidence="3" key="1">
    <citation type="submission" date="2022-10" db="EMBL/GenBank/DDBJ databases">
        <title>The WGS of Solirubrobacter ginsenosidimutans DSM 21036.</title>
        <authorList>
            <person name="Jiang Z."/>
        </authorList>
    </citation>
    <scope>NUCLEOTIDE SEQUENCE</scope>
    <source>
        <strain evidence="3">DSM 21036</strain>
    </source>
</reference>
<feature type="region of interest" description="Disordered" evidence="1">
    <location>
        <begin position="488"/>
        <end position="538"/>
    </location>
</feature>
<name>A0A9X3S2D6_9ACTN</name>
<dbReference type="Proteomes" id="UP001149140">
    <property type="component" value="Unassembled WGS sequence"/>
</dbReference>
<evidence type="ECO:0000313" key="3">
    <source>
        <dbReference type="EMBL" id="MDA0163424.1"/>
    </source>
</evidence>
<accession>A0A9X3S2D6</accession>
<dbReference type="Pfam" id="PF06662">
    <property type="entry name" value="C5-epim_C"/>
    <property type="match status" value="1"/>
</dbReference>
<evidence type="ECO:0000256" key="1">
    <source>
        <dbReference type="SAM" id="MobiDB-lite"/>
    </source>
</evidence>
<sequence>MQDADHTGWMPRFVLLLVLLVLAGCGSDAVKPLARIPRPSPAPPGSPLDSLPPKDNAIPAFRQQQYEQWLRAEIARTRKSPTVEASLRVAQLTGHISPGLEASLRKDWANANTTVAKLTGVRHDELAYVIATIRTLAAAHMLTVDRLRPTFLILRTNTHFWATAPMPAAGFRTSPDADPAVFQYYPGHGLQLQPLASWGRANAIAGACLAALRSHTKRDRCRPGAMAKSLDRLSALGAQRSGYLAFEYYFAYGTGSPPWVSGMTQATAIQALSRGYRAMGKERWRRAALSALGAFEKGPPNGISVRAPGGHHYLLYSFAPGHLVFNGGLQAVIGLRDAAALLHSKRAEKLFATGERATRREVAEYDTGAWSLYSEHGAEATLNYHSLIAGFLANLCDRVHRRVYCSAGKRFKRYEHEPTKIDLTPLHKVRWDRTSTIRFSISKISTVKVRIWGTRGMSLSRDLKVSRGVQTLSWRPPGRGRYTLRITAQGPSGPLGVEQRAIRVTLPKPKPKKKKKVEPRSRKRERDRGSDAASGRKP</sequence>
<feature type="compositionally biased region" description="Basic and acidic residues" evidence="1">
    <location>
        <begin position="518"/>
        <end position="530"/>
    </location>
</feature>
<proteinExistence type="predicted"/>
<dbReference type="GO" id="GO:0015012">
    <property type="term" value="P:heparan sulfate proteoglycan biosynthetic process"/>
    <property type="evidence" value="ECO:0007669"/>
    <property type="project" value="InterPro"/>
</dbReference>
<dbReference type="AlphaFoldDB" id="A0A9X3S2D6"/>
<keyword evidence="4" id="KW-1185">Reference proteome</keyword>
<dbReference type="InterPro" id="IPR010598">
    <property type="entry name" value="C5-epim_C"/>
</dbReference>
<dbReference type="RefSeq" id="WP_270042668.1">
    <property type="nucleotide sequence ID" value="NZ_JAPDOD010000024.1"/>
</dbReference>
<evidence type="ECO:0000259" key="2">
    <source>
        <dbReference type="Pfam" id="PF06662"/>
    </source>
</evidence>
<comment type="caution">
    <text evidence="3">The sequence shown here is derived from an EMBL/GenBank/DDBJ whole genome shotgun (WGS) entry which is preliminary data.</text>
</comment>
<dbReference type="InterPro" id="IPR039721">
    <property type="entry name" value="C5-epimerase"/>
</dbReference>